<keyword evidence="4" id="KW-1185">Reference proteome</keyword>
<feature type="compositionally biased region" description="Polar residues" evidence="1">
    <location>
        <begin position="596"/>
        <end position="608"/>
    </location>
</feature>
<feature type="compositionally biased region" description="Basic and acidic residues" evidence="1">
    <location>
        <begin position="107"/>
        <end position="119"/>
    </location>
</feature>
<feature type="transmembrane region" description="Helical" evidence="2">
    <location>
        <begin position="405"/>
        <end position="426"/>
    </location>
</feature>
<dbReference type="EMBL" id="CM000644">
    <property type="protein sequence ID" value="EED90758.1"/>
    <property type="molecule type" value="Genomic_DNA"/>
</dbReference>
<evidence type="ECO:0000256" key="2">
    <source>
        <dbReference type="SAM" id="Phobius"/>
    </source>
</evidence>
<feature type="region of interest" description="Disordered" evidence="1">
    <location>
        <begin position="595"/>
        <end position="641"/>
    </location>
</feature>
<keyword evidence="2" id="KW-1133">Transmembrane helix</keyword>
<reference evidence="3 4" key="1">
    <citation type="journal article" date="2004" name="Science">
        <title>The genome of the diatom Thalassiosira pseudonana: ecology, evolution, and metabolism.</title>
        <authorList>
            <person name="Armbrust E.V."/>
            <person name="Berges J.A."/>
            <person name="Bowler C."/>
            <person name="Green B.R."/>
            <person name="Martinez D."/>
            <person name="Putnam N.H."/>
            <person name="Zhou S."/>
            <person name="Allen A.E."/>
            <person name="Apt K.E."/>
            <person name="Bechner M."/>
            <person name="Brzezinski M.A."/>
            <person name="Chaal B.K."/>
            <person name="Chiovitti A."/>
            <person name="Davis A.K."/>
            <person name="Demarest M.S."/>
            <person name="Detter J.C."/>
            <person name="Glavina T."/>
            <person name="Goodstein D."/>
            <person name="Hadi M.Z."/>
            <person name="Hellsten U."/>
            <person name="Hildebrand M."/>
            <person name="Jenkins B.D."/>
            <person name="Jurka J."/>
            <person name="Kapitonov V.V."/>
            <person name="Kroger N."/>
            <person name="Lau W.W."/>
            <person name="Lane T.W."/>
            <person name="Larimer F.W."/>
            <person name="Lippmeier J.C."/>
            <person name="Lucas S."/>
            <person name="Medina M."/>
            <person name="Montsant A."/>
            <person name="Obornik M."/>
            <person name="Parker M.S."/>
            <person name="Palenik B."/>
            <person name="Pazour G.J."/>
            <person name="Richardson P.M."/>
            <person name="Rynearson T.A."/>
            <person name="Saito M.A."/>
            <person name="Schwartz D.C."/>
            <person name="Thamatrakoln K."/>
            <person name="Valentin K."/>
            <person name="Vardi A."/>
            <person name="Wilkerson F.P."/>
            <person name="Rokhsar D.S."/>
        </authorList>
    </citation>
    <scope>NUCLEOTIDE SEQUENCE [LARGE SCALE GENOMIC DNA]</scope>
    <source>
        <strain evidence="3 4">CCMP1335</strain>
    </source>
</reference>
<dbReference type="GeneID" id="7444956"/>
<feature type="compositionally biased region" description="Low complexity" evidence="1">
    <location>
        <begin position="731"/>
        <end position="756"/>
    </location>
</feature>
<feature type="compositionally biased region" description="Low complexity" evidence="1">
    <location>
        <begin position="673"/>
        <end position="684"/>
    </location>
</feature>
<feature type="transmembrane region" description="Helical" evidence="2">
    <location>
        <begin position="455"/>
        <end position="475"/>
    </location>
</feature>
<feature type="region of interest" description="Disordered" evidence="1">
    <location>
        <begin position="656"/>
        <end position="927"/>
    </location>
</feature>
<evidence type="ECO:0000256" key="1">
    <source>
        <dbReference type="SAM" id="MobiDB-lite"/>
    </source>
</evidence>
<gene>
    <name evidence="3" type="ORF">THAPSDRAFT_23881</name>
</gene>
<reference evidence="3 4" key="2">
    <citation type="journal article" date="2008" name="Nature">
        <title>The Phaeodactylum genome reveals the evolutionary history of diatom genomes.</title>
        <authorList>
            <person name="Bowler C."/>
            <person name="Allen A.E."/>
            <person name="Badger J.H."/>
            <person name="Grimwood J."/>
            <person name="Jabbari K."/>
            <person name="Kuo A."/>
            <person name="Maheswari U."/>
            <person name="Martens C."/>
            <person name="Maumus F."/>
            <person name="Otillar R.P."/>
            <person name="Rayko E."/>
            <person name="Salamov A."/>
            <person name="Vandepoele K."/>
            <person name="Beszteri B."/>
            <person name="Gruber A."/>
            <person name="Heijde M."/>
            <person name="Katinka M."/>
            <person name="Mock T."/>
            <person name="Valentin K."/>
            <person name="Verret F."/>
            <person name="Berges J.A."/>
            <person name="Brownlee C."/>
            <person name="Cadoret J.P."/>
            <person name="Chiovitti A."/>
            <person name="Choi C.J."/>
            <person name="Coesel S."/>
            <person name="De Martino A."/>
            <person name="Detter J.C."/>
            <person name="Durkin C."/>
            <person name="Falciatore A."/>
            <person name="Fournet J."/>
            <person name="Haruta M."/>
            <person name="Huysman M.J."/>
            <person name="Jenkins B.D."/>
            <person name="Jiroutova K."/>
            <person name="Jorgensen R.E."/>
            <person name="Joubert Y."/>
            <person name="Kaplan A."/>
            <person name="Kroger N."/>
            <person name="Kroth P.G."/>
            <person name="La Roche J."/>
            <person name="Lindquist E."/>
            <person name="Lommer M."/>
            <person name="Martin-Jezequel V."/>
            <person name="Lopez P.J."/>
            <person name="Lucas S."/>
            <person name="Mangogna M."/>
            <person name="McGinnis K."/>
            <person name="Medlin L.K."/>
            <person name="Montsant A."/>
            <person name="Oudot-Le Secq M.P."/>
            <person name="Napoli C."/>
            <person name="Obornik M."/>
            <person name="Parker M.S."/>
            <person name="Petit J.L."/>
            <person name="Porcel B.M."/>
            <person name="Poulsen N."/>
            <person name="Robison M."/>
            <person name="Rychlewski L."/>
            <person name="Rynearson T.A."/>
            <person name="Schmutz J."/>
            <person name="Shapiro H."/>
            <person name="Siaut M."/>
            <person name="Stanley M."/>
            <person name="Sussman M.R."/>
            <person name="Taylor A.R."/>
            <person name="Vardi A."/>
            <person name="von Dassow P."/>
            <person name="Vyverman W."/>
            <person name="Willis A."/>
            <person name="Wyrwicz L.S."/>
            <person name="Rokhsar D.S."/>
            <person name="Weissenbach J."/>
            <person name="Armbrust E.V."/>
            <person name="Green B.R."/>
            <person name="Van de Peer Y."/>
            <person name="Grigoriev I.V."/>
        </authorList>
    </citation>
    <scope>NUCLEOTIDE SEQUENCE [LARGE SCALE GENOMIC DNA]</scope>
    <source>
        <strain evidence="3 4">CCMP1335</strain>
    </source>
</reference>
<feature type="region of interest" description="Disordered" evidence="1">
    <location>
        <begin position="60"/>
        <end position="93"/>
    </location>
</feature>
<feature type="compositionally biased region" description="Polar residues" evidence="1">
    <location>
        <begin position="715"/>
        <end position="730"/>
    </location>
</feature>
<dbReference type="KEGG" id="tps:THAPSDRAFT_23881"/>
<dbReference type="AlphaFoldDB" id="B8C7K1"/>
<dbReference type="HOGENOM" id="CLU_299265_0_0_1"/>
<feature type="compositionally biased region" description="Basic and acidic residues" evidence="1">
    <location>
        <begin position="688"/>
        <end position="701"/>
    </location>
</feature>
<keyword evidence="2" id="KW-0472">Membrane</keyword>
<feature type="compositionally biased region" description="Polar residues" evidence="1">
    <location>
        <begin position="819"/>
        <end position="834"/>
    </location>
</feature>
<feature type="compositionally biased region" description="Polar residues" evidence="1">
    <location>
        <begin position="907"/>
        <end position="918"/>
    </location>
</feature>
<name>B8C7K1_THAPS</name>
<feature type="transmembrane region" description="Helical" evidence="2">
    <location>
        <begin position="164"/>
        <end position="184"/>
    </location>
</feature>
<organism evidence="3 4">
    <name type="scientific">Thalassiosira pseudonana</name>
    <name type="common">Marine diatom</name>
    <name type="synonym">Cyclotella nana</name>
    <dbReference type="NCBI Taxonomy" id="35128"/>
    <lineage>
        <taxon>Eukaryota</taxon>
        <taxon>Sar</taxon>
        <taxon>Stramenopiles</taxon>
        <taxon>Ochrophyta</taxon>
        <taxon>Bacillariophyta</taxon>
        <taxon>Coscinodiscophyceae</taxon>
        <taxon>Thalassiosirophycidae</taxon>
        <taxon>Thalassiosirales</taxon>
        <taxon>Thalassiosiraceae</taxon>
        <taxon>Thalassiosira</taxon>
    </lineage>
</organism>
<feature type="transmembrane region" description="Helical" evidence="2">
    <location>
        <begin position="487"/>
        <end position="506"/>
    </location>
</feature>
<feature type="transmembrane region" description="Helical" evidence="2">
    <location>
        <begin position="315"/>
        <end position="335"/>
    </location>
</feature>
<keyword evidence="2" id="KW-0812">Transmembrane</keyword>
<proteinExistence type="predicted"/>
<dbReference type="RefSeq" id="XP_002291907.1">
    <property type="nucleotide sequence ID" value="XM_002291871.1"/>
</dbReference>
<feature type="compositionally biased region" description="Polar residues" evidence="1">
    <location>
        <begin position="31"/>
        <end position="41"/>
    </location>
</feature>
<dbReference type="PaxDb" id="35128-Thaps23881"/>
<dbReference type="Proteomes" id="UP000001449">
    <property type="component" value="Chromosome 8"/>
</dbReference>
<evidence type="ECO:0000313" key="4">
    <source>
        <dbReference type="Proteomes" id="UP000001449"/>
    </source>
</evidence>
<feature type="region of interest" description="Disordered" evidence="1">
    <location>
        <begin position="27"/>
        <end position="47"/>
    </location>
</feature>
<accession>B8C7K1</accession>
<feature type="transmembrane region" description="Helical" evidence="2">
    <location>
        <begin position="212"/>
        <end position="234"/>
    </location>
</feature>
<feature type="compositionally biased region" description="Low complexity" evidence="1">
    <location>
        <begin position="780"/>
        <end position="797"/>
    </location>
</feature>
<protein>
    <submittedName>
        <fullName evidence="3">Uncharacterized protein</fullName>
    </submittedName>
</protein>
<feature type="compositionally biased region" description="Polar residues" evidence="1">
    <location>
        <begin position="868"/>
        <end position="879"/>
    </location>
</feature>
<sequence length="1003" mass="109625">MFVLDDSSHTGPLPTKIEQAQYNELRRRDSSTQLSGNSGVIQQHGGIPLVGRGEAALQRRMPHLHQRQSSNNDVELRRYSNQQQRQPTPTPQEKLKELQHRYAMSKLHQDKLAGSDRDAKKKRLSMPRFNRPKKRRSISTKKGEKRTRISSETPPPPSSFEADVWMYLLLSTLVTIASLATLSLHTSSSSSFNSSNTSFFDRLYAPQRNSSITTASLCLLGIQIAVCLVMGVGLRINKLKHWLVGTSSTSANTSISNAKSRMQSKEEVSASTTRKAPSAILTTLSFLLQLTANSLLLDGSNYIATIGTSISNPNLFFGCWISWWLVVLLVGRLVGRGLVLDDYSSSSTTTRQSRVDDGSSNKPAALWTSSLLLNVTTISTSINLVNSPICHGLMSNMGVCSGARVALTLGALNCGVGCLMLLVLYVSSVQQYHLRVNGSGYGGSLFWNGKRVHNLGFIVSILSFVLQAASIGVITSPGGIGSNSGNLFVALWSSVFWGLFLLIRYADAATILYGDTSEEVVGKWSINPVKYKKVLTPRGESAIVIGTSVDEDESTDSKDDEESMNDLLELHPMTTHSIGTSASGSIPMSMEEYSAEVTNAHTASAEWSSHQHRHLESPTPQRQQRVQHRQVTPPPQDAPEEREAMRSGFFMEETSFVGSLDRSSKREGKGGLSQSFQPSSDTSSYHIQDTKYHHSDDDVARNEANGTKTSRKSSRYSGNDAGQSKAASTVSRQSSRKSTTNSRSRSRGSSSGIRSSGAKKKRQEQQRSTQTENIPRKPSQHSSHFSSSISTPPSSNKSGDEEDEKNQRRRYSDNKPRSSKSNQKQQRAHSSFSSNRRKSRDGTDFNRSSKVFDDTGPARGTAPMESVRTLTESDSTISDPTFDGGSIATETISPLPPKTEERRQRPPSRNSGSHNNSLIRIKGKGDTDNDVDAIVAAAIAAASTKVLKSRTSSLPPVISDVYPPSSAQFMEWLQSDQDVQIEGEFSGGSASLATRSNSEHFDC</sequence>
<evidence type="ECO:0000313" key="3">
    <source>
        <dbReference type="EMBL" id="EED90758.1"/>
    </source>
</evidence>
<feature type="transmembrane region" description="Helical" evidence="2">
    <location>
        <begin position="364"/>
        <end position="385"/>
    </location>
</feature>
<feature type="compositionally biased region" description="Basic residues" evidence="1">
    <location>
        <begin position="120"/>
        <end position="145"/>
    </location>
</feature>
<dbReference type="InParanoid" id="B8C7K1"/>
<feature type="region of interest" description="Disordered" evidence="1">
    <location>
        <begin position="106"/>
        <end position="157"/>
    </location>
</feature>